<name>A0A9D4EWJ6_DREPO</name>
<organism evidence="1 2">
    <name type="scientific">Dreissena polymorpha</name>
    <name type="common">Zebra mussel</name>
    <name type="synonym">Mytilus polymorpha</name>
    <dbReference type="NCBI Taxonomy" id="45954"/>
    <lineage>
        <taxon>Eukaryota</taxon>
        <taxon>Metazoa</taxon>
        <taxon>Spiralia</taxon>
        <taxon>Lophotrochozoa</taxon>
        <taxon>Mollusca</taxon>
        <taxon>Bivalvia</taxon>
        <taxon>Autobranchia</taxon>
        <taxon>Heteroconchia</taxon>
        <taxon>Euheterodonta</taxon>
        <taxon>Imparidentia</taxon>
        <taxon>Neoheterodontei</taxon>
        <taxon>Myida</taxon>
        <taxon>Dreissenoidea</taxon>
        <taxon>Dreissenidae</taxon>
        <taxon>Dreissena</taxon>
    </lineage>
</organism>
<reference evidence="1" key="1">
    <citation type="journal article" date="2019" name="bioRxiv">
        <title>The Genome of the Zebra Mussel, Dreissena polymorpha: A Resource for Invasive Species Research.</title>
        <authorList>
            <person name="McCartney M.A."/>
            <person name="Auch B."/>
            <person name="Kono T."/>
            <person name="Mallez S."/>
            <person name="Zhang Y."/>
            <person name="Obille A."/>
            <person name="Becker A."/>
            <person name="Abrahante J.E."/>
            <person name="Garbe J."/>
            <person name="Badalamenti J.P."/>
            <person name="Herman A."/>
            <person name="Mangelson H."/>
            <person name="Liachko I."/>
            <person name="Sullivan S."/>
            <person name="Sone E.D."/>
            <person name="Koren S."/>
            <person name="Silverstein K.A.T."/>
            <person name="Beckman K.B."/>
            <person name="Gohl D.M."/>
        </authorList>
    </citation>
    <scope>NUCLEOTIDE SEQUENCE</scope>
    <source>
        <strain evidence="1">Duluth1</strain>
        <tissue evidence="1">Whole animal</tissue>
    </source>
</reference>
<evidence type="ECO:0000313" key="2">
    <source>
        <dbReference type="Proteomes" id="UP000828390"/>
    </source>
</evidence>
<dbReference type="SUPFAM" id="SSF50630">
    <property type="entry name" value="Acid proteases"/>
    <property type="match status" value="1"/>
</dbReference>
<gene>
    <name evidence="1" type="ORF">DPMN_165668</name>
</gene>
<dbReference type="CDD" id="cd00303">
    <property type="entry name" value="retropepsin_like"/>
    <property type="match status" value="1"/>
</dbReference>
<dbReference type="GO" id="GO:0006508">
    <property type="term" value="P:proteolysis"/>
    <property type="evidence" value="ECO:0007669"/>
    <property type="project" value="InterPro"/>
</dbReference>
<proteinExistence type="predicted"/>
<evidence type="ECO:0008006" key="3">
    <source>
        <dbReference type="Google" id="ProtNLM"/>
    </source>
</evidence>
<dbReference type="EMBL" id="JAIWYP010000008">
    <property type="protein sequence ID" value="KAH3787542.1"/>
    <property type="molecule type" value="Genomic_DNA"/>
</dbReference>
<dbReference type="InterPro" id="IPR001969">
    <property type="entry name" value="Aspartic_peptidase_AS"/>
</dbReference>
<reference evidence="1" key="2">
    <citation type="submission" date="2020-11" db="EMBL/GenBank/DDBJ databases">
        <authorList>
            <person name="McCartney M.A."/>
            <person name="Auch B."/>
            <person name="Kono T."/>
            <person name="Mallez S."/>
            <person name="Becker A."/>
            <person name="Gohl D.M."/>
            <person name="Silverstein K.A.T."/>
            <person name="Koren S."/>
            <person name="Bechman K.B."/>
            <person name="Herman A."/>
            <person name="Abrahante J.E."/>
            <person name="Garbe J."/>
        </authorList>
    </citation>
    <scope>NUCLEOTIDE SEQUENCE</scope>
    <source>
        <strain evidence="1">Duluth1</strain>
        <tissue evidence="1">Whole animal</tissue>
    </source>
</reference>
<dbReference type="Proteomes" id="UP000828390">
    <property type="component" value="Unassembled WGS sequence"/>
</dbReference>
<protein>
    <recommendedName>
        <fullName evidence="3">Peptidase A2 domain-containing protein</fullName>
    </recommendedName>
</protein>
<accession>A0A9D4EWJ6</accession>
<dbReference type="GO" id="GO:0004190">
    <property type="term" value="F:aspartic-type endopeptidase activity"/>
    <property type="evidence" value="ECO:0007669"/>
    <property type="project" value="InterPro"/>
</dbReference>
<comment type="caution">
    <text evidence="1">The sequence shown here is derived from an EMBL/GenBank/DDBJ whole genome shotgun (WGS) entry which is preliminary data.</text>
</comment>
<evidence type="ECO:0000313" key="1">
    <source>
        <dbReference type="EMBL" id="KAH3787542.1"/>
    </source>
</evidence>
<dbReference type="PROSITE" id="PS00141">
    <property type="entry name" value="ASP_PROTEASE"/>
    <property type="match status" value="1"/>
</dbReference>
<dbReference type="Gene3D" id="2.40.70.10">
    <property type="entry name" value="Acid Proteases"/>
    <property type="match status" value="1"/>
</dbReference>
<keyword evidence="2" id="KW-1185">Reference proteome</keyword>
<dbReference type="InterPro" id="IPR021109">
    <property type="entry name" value="Peptidase_aspartic_dom_sf"/>
</dbReference>
<sequence length="213" mass="22877">MKTKDNGVYIEGLIDGTAVTLLLDSGATTTLISKDTLEAIGKKTDDLREHNRTVCSVDGTPLNVQGSVELKLKVGSFTTAIDATVCDIPNIQGILGQDFMANHIQSWDIQNHKLHTLDGNTIDCVTEGTGLSVCKVLVKEKVEIPPRSFQMLPVEVKGFVPEVVFVDGIQGLQDISCRVVAGIVETQGEDVSVCVVNDFDETVSLEAGYLVGE</sequence>
<dbReference type="AlphaFoldDB" id="A0A9D4EWJ6"/>
<dbReference type="Pfam" id="PF13650">
    <property type="entry name" value="Asp_protease_2"/>
    <property type="match status" value="1"/>
</dbReference>